<dbReference type="STRING" id="1332264.BW730_09595"/>
<feature type="transmembrane region" description="Helical" evidence="1">
    <location>
        <begin position="128"/>
        <end position="146"/>
    </location>
</feature>
<dbReference type="RefSeq" id="WP_077686038.1">
    <property type="nucleotide sequence ID" value="NZ_CP019606.1"/>
</dbReference>
<sequence length="147" mass="15987">MIIWRGWGILAVGFFLAAGILGVAIPFGIWGEAAKWAMIPAALAAGAGCWFTGVHLNQTKPRRYLEEQLPLFQQQVAASVAAGTFRLPNQPPPTSMEEARGQAAGYLTFLSQGGTAQTNRHTLFFVPLQYWGIVIAIWGIAMPFLLK</sequence>
<feature type="transmembrane region" description="Helical" evidence="1">
    <location>
        <begin position="7"/>
        <end position="30"/>
    </location>
</feature>
<keyword evidence="1" id="KW-0812">Transmembrane</keyword>
<proteinExistence type="predicted"/>
<gene>
    <name evidence="2" type="ORF">BW730_09595</name>
</gene>
<evidence type="ECO:0000313" key="2">
    <source>
        <dbReference type="EMBL" id="AQP47705.1"/>
    </source>
</evidence>
<evidence type="ECO:0000256" key="1">
    <source>
        <dbReference type="SAM" id="Phobius"/>
    </source>
</evidence>
<name>A0A1Q2CNQ8_9ACTN</name>
<keyword evidence="1" id="KW-1133">Transmembrane helix</keyword>
<dbReference type="OrthoDB" id="4966104at2"/>
<keyword evidence="3" id="KW-1185">Reference proteome</keyword>
<organism evidence="2 3">
    <name type="scientific">Tessaracoccus aquimaris</name>
    <dbReference type="NCBI Taxonomy" id="1332264"/>
    <lineage>
        <taxon>Bacteria</taxon>
        <taxon>Bacillati</taxon>
        <taxon>Actinomycetota</taxon>
        <taxon>Actinomycetes</taxon>
        <taxon>Propionibacteriales</taxon>
        <taxon>Propionibacteriaceae</taxon>
        <taxon>Tessaracoccus</taxon>
    </lineage>
</organism>
<dbReference type="AlphaFoldDB" id="A0A1Q2CNQ8"/>
<protein>
    <submittedName>
        <fullName evidence="2">Uncharacterized protein</fullName>
    </submittedName>
</protein>
<evidence type="ECO:0000313" key="3">
    <source>
        <dbReference type="Proteomes" id="UP000188145"/>
    </source>
</evidence>
<dbReference type="EMBL" id="CP019606">
    <property type="protein sequence ID" value="AQP47705.1"/>
    <property type="molecule type" value="Genomic_DNA"/>
</dbReference>
<dbReference type="Proteomes" id="UP000188145">
    <property type="component" value="Chromosome"/>
</dbReference>
<feature type="transmembrane region" description="Helical" evidence="1">
    <location>
        <begin position="36"/>
        <end position="56"/>
    </location>
</feature>
<accession>A0A1Q2CNQ8</accession>
<keyword evidence="1" id="KW-0472">Membrane</keyword>
<reference evidence="3" key="1">
    <citation type="submission" date="2017-02" db="EMBL/GenBank/DDBJ databases">
        <title>Tessaracoccus aquaemaris sp. nov., isolated from the intestine of a Korean rockfish, Sebastes schlegelii, in a marine aquaculture pond.</title>
        <authorList>
            <person name="Tak E.J."/>
            <person name="Bae J.-W."/>
        </authorList>
    </citation>
    <scope>NUCLEOTIDE SEQUENCE [LARGE SCALE GENOMIC DNA]</scope>
    <source>
        <strain evidence="3">NSG39</strain>
    </source>
</reference>
<dbReference type="KEGG" id="tes:BW730_09595"/>